<evidence type="ECO:0000313" key="1">
    <source>
        <dbReference type="EMBL" id="KAE9541880.1"/>
    </source>
</evidence>
<gene>
    <name evidence="1" type="ORF">AGLY_003871</name>
</gene>
<proteinExistence type="predicted"/>
<protein>
    <submittedName>
        <fullName evidence="1">Uncharacterized protein</fullName>
    </submittedName>
</protein>
<name>A0A6G0U1S5_APHGL</name>
<dbReference type="Proteomes" id="UP000475862">
    <property type="component" value="Unassembled WGS sequence"/>
</dbReference>
<dbReference type="EMBL" id="VYZN01000012">
    <property type="protein sequence ID" value="KAE9541880.1"/>
    <property type="molecule type" value="Genomic_DNA"/>
</dbReference>
<comment type="caution">
    <text evidence="1">The sequence shown here is derived from an EMBL/GenBank/DDBJ whole genome shotgun (WGS) entry which is preliminary data.</text>
</comment>
<accession>A0A6G0U1S5</accession>
<organism evidence="1 2">
    <name type="scientific">Aphis glycines</name>
    <name type="common">Soybean aphid</name>
    <dbReference type="NCBI Taxonomy" id="307491"/>
    <lineage>
        <taxon>Eukaryota</taxon>
        <taxon>Metazoa</taxon>
        <taxon>Ecdysozoa</taxon>
        <taxon>Arthropoda</taxon>
        <taxon>Hexapoda</taxon>
        <taxon>Insecta</taxon>
        <taxon>Pterygota</taxon>
        <taxon>Neoptera</taxon>
        <taxon>Paraneoptera</taxon>
        <taxon>Hemiptera</taxon>
        <taxon>Sternorrhyncha</taxon>
        <taxon>Aphidomorpha</taxon>
        <taxon>Aphidoidea</taxon>
        <taxon>Aphididae</taxon>
        <taxon>Aphidini</taxon>
        <taxon>Aphis</taxon>
        <taxon>Aphis</taxon>
    </lineage>
</organism>
<sequence>MCDWENSYANPKIKRQYLTTGETHGRLSDSERSDKCIDFTMMCVYFWSNIWSSKNASIFDFSPSLKRKLNLVDTLGSQNSNLYEIYQNCENLQCRDRVTRIRYYKKSYFVLTYTAIKLIYLPTSEISFSDFDYSMLYKMNYRVIEFSLEINTGKRENTVTHSMLLNTPFISYILHYYYYYFNHYKTPSIFTYYLYVPNLYRY</sequence>
<dbReference type="AlphaFoldDB" id="A0A6G0U1S5"/>
<keyword evidence="2" id="KW-1185">Reference proteome</keyword>
<evidence type="ECO:0000313" key="2">
    <source>
        <dbReference type="Proteomes" id="UP000475862"/>
    </source>
</evidence>
<reference evidence="1 2" key="1">
    <citation type="submission" date="2019-08" db="EMBL/GenBank/DDBJ databases">
        <title>The genome of the soybean aphid Biotype 1, its phylome, world population structure and adaptation to the North American continent.</title>
        <authorList>
            <person name="Giordano R."/>
            <person name="Donthu R.K."/>
            <person name="Hernandez A.G."/>
            <person name="Wright C.L."/>
            <person name="Zimin A.V."/>
        </authorList>
    </citation>
    <scope>NUCLEOTIDE SEQUENCE [LARGE SCALE GENOMIC DNA]</scope>
    <source>
        <tissue evidence="1">Whole aphids</tissue>
    </source>
</reference>